<evidence type="ECO:0000313" key="4">
    <source>
        <dbReference type="Proteomes" id="UP000182130"/>
    </source>
</evidence>
<dbReference type="PANTHER" id="PTHR44154:SF1">
    <property type="entry name" value="QUINONE OXIDOREDUCTASE"/>
    <property type="match status" value="1"/>
</dbReference>
<dbReference type="Gene3D" id="3.40.50.720">
    <property type="entry name" value="NAD(P)-binding Rossmann-like Domain"/>
    <property type="match status" value="1"/>
</dbReference>
<proteinExistence type="predicted"/>
<dbReference type="Gene3D" id="3.90.180.10">
    <property type="entry name" value="Medium-chain alcohol dehydrogenases, catalytic domain"/>
    <property type="match status" value="1"/>
</dbReference>
<dbReference type="PANTHER" id="PTHR44154">
    <property type="entry name" value="QUINONE OXIDOREDUCTASE"/>
    <property type="match status" value="1"/>
</dbReference>
<protein>
    <submittedName>
        <fullName evidence="3">NADPH:quinone reductase</fullName>
    </submittedName>
</protein>
<dbReference type="InterPro" id="IPR020843">
    <property type="entry name" value="ER"/>
</dbReference>
<name>A0A1G8QB52_9MICC</name>
<organism evidence="3 4">
    <name type="scientific">Arthrobacter cupressi</name>
    <dbReference type="NCBI Taxonomy" id="1045773"/>
    <lineage>
        <taxon>Bacteria</taxon>
        <taxon>Bacillati</taxon>
        <taxon>Actinomycetota</taxon>
        <taxon>Actinomycetes</taxon>
        <taxon>Micrococcales</taxon>
        <taxon>Micrococcaceae</taxon>
        <taxon>Arthrobacter</taxon>
    </lineage>
</organism>
<dbReference type="InterPro" id="IPR013154">
    <property type="entry name" value="ADH-like_N"/>
</dbReference>
<dbReference type="SUPFAM" id="SSF51735">
    <property type="entry name" value="NAD(P)-binding Rossmann-fold domains"/>
    <property type="match status" value="1"/>
</dbReference>
<dbReference type="SMART" id="SM00829">
    <property type="entry name" value="PKS_ER"/>
    <property type="match status" value="1"/>
</dbReference>
<dbReference type="Pfam" id="PF08240">
    <property type="entry name" value="ADH_N"/>
    <property type="match status" value="1"/>
</dbReference>
<sequence length="303" mass="30686">MARAVRYEQFGGPEVLKVVEVEEPHAGPGEVRVRVSAAGLNPVDYKIFHGGPAAEAFGGAPGSGVGNDFAGVVDEVGEGVTELSVGDRVFGGKRHEAIADFVVTSPRALHRTPDGVTDELAAGLSIAGRTAAAAIGQLDLGASDTVLIGGAAGGVGVLATQLAARTGATVIGTASERNHEFLRGLDAIPVSYGDGLADRVKDLGTPTAAADLNGVEVIETAKEFGVPAGRITAIAAHGHEDGGFVATGGVDAPADALPRIAQGLADGSLVLPLEASYPLEQVADAYRRLEQGHVRGKIIITLN</sequence>
<dbReference type="Proteomes" id="UP000182130">
    <property type="component" value="Unassembled WGS sequence"/>
</dbReference>
<evidence type="ECO:0000259" key="2">
    <source>
        <dbReference type="SMART" id="SM00829"/>
    </source>
</evidence>
<reference evidence="4" key="1">
    <citation type="submission" date="2016-10" db="EMBL/GenBank/DDBJ databases">
        <authorList>
            <person name="Varghese N."/>
            <person name="Submissions S."/>
        </authorList>
    </citation>
    <scope>NUCLEOTIDE SEQUENCE [LARGE SCALE GENOMIC DNA]</scope>
    <source>
        <strain evidence="4">CGMCC 1.10783</strain>
    </source>
</reference>
<dbReference type="STRING" id="1045773.SAMN05216555_106107"/>
<dbReference type="Pfam" id="PF13602">
    <property type="entry name" value="ADH_zinc_N_2"/>
    <property type="match status" value="1"/>
</dbReference>
<feature type="domain" description="Enoyl reductase (ER)" evidence="2">
    <location>
        <begin position="11"/>
        <end position="300"/>
    </location>
</feature>
<dbReference type="AlphaFoldDB" id="A0A1G8QB52"/>
<dbReference type="InterPro" id="IPR011032">
    <property type="entry name" value="GroES-like_sf"/>
</dbReference>
<dbReference type="OrthoDB" id="3175656at2"/>
<gene>
    <name evidence="3" type="ORF">SAMN05216555_106107</name>
</gene>
<dbReference type="InterPro" id="IPR051603">
    <property type="entry name" value="Zinc-ADH_QOR/CCCR"/>
</dbReference>
<keyword evidence="4" id="KW-1185">Reference proteome</keyword>
<evidence type="ECO:0000256" key="1">
    <source>
        <dbReference type="ARBA" id="ARBA00022857"/>
    </source>
</evidence>
<keyword evidence="1" id="KW-0521">NADP</keyword>
<dbReference type="RefSeq" id="WP_074588574.1">
    <property type="nucleotide sequence ID" value="NZ_FNEI01000006.1"/>
</dbReference>
<evidence type="ECO:0000313" key="3">
    <source>
        <dbReference type="EMBL" id="SDJ01330.1"/>
    </source>
</evidence>
<dbReference type="InterPro" id="IPR036291">
    <property type="entry name" value="NAD(P)-bd_dom_sf"/>
</dbReference>
<dbReference type="EMBL" id="FNEI01000006">
    <property type="protein sequence ID" value="SDJ01330.1"/>
    <property type="molecule type" value="Genomic_DNA"/>
</dbReference>
<dbReference type="CDD" id="cd05289">
    <property type="entry name" value="MDR_like_2"/>
    <property type="match status" value="1"/>
</dbReference>
<dbReference type="SUPFAM" id="SSF50129">
    <property type="entry name" value="GroES-like"/>
    <property type="match status" value="1"/>
</dbReference>
<dbReference type="GO" id="GO:0016491">
    <property type="term" value="F:oxidoreductase activity"/>
    <property type="evidence" value="ECO:0007669"/>
    <property type="project" value="InterPro"/>
</dbReference>
<accession>A0A1G8QB52</accession>